<evidence type="ECO:0000256" key="4">
    <source>
        <dbReference type="SAM" id="SignalP"/>
    </source>
</evidence>
<dbReference type="PANTHER" id="PTHR46332:SF5">
    <property type="entry name" value="ASPARTATE BETA-HYDROXYLASE DOMAIN CONTAINING 2"/>
    <property type="match status" value="1"/>
</dbReference>
<comment type="similarity">
    <text evidence="1">Belongs to the aspartyl/asparaginyl beta-hydroxylase family.</text>
</comment>
<dbReference type="InterPro" id="IPR027443">
    <property type="entry name" value="IPNS-like_sf"/>
</dbReference>
<dbReference type="Proteomes" id="UP000678393">
    <property type="component" value="Unassembled WGS sequence"/>
</dbReference>
<feature type="chain" id="PRO_5035767242" description="Aspartyl/asparaginy/proline hydroxylase domain-containing protein" evidence="4">
    <location>
        <begin position="22"/>
        <end position="192"/>
    </location>
</feature>
<keyword evidence="3" id="KW-0560">Oxidoreductase</keyword>
<organism evidence="6 7">
    <name type="scientific">Candidula unifasciata</name>
    <dbReference type="NCBI Taxonomy" id="100452"/>
    <lineage>
        <taxon>Eukaryota</taxon>
        <taxon>Metazoa</taxon>
        <taxon>Spiralia</taxon>
        <taxon>Lophotrochozoa</taxon>
        <taxon>Mollusca</taxon>
        <taxon>Gastropoda</taxon>
        <taxon>Heterobranchia</taxon>
        <taxon>Euthyneura</taxon>
        <taxon>Panpulmonata</taxon>
        <taxon>Eupulmonata</taxon>
        <taxon>Stylommatophora</taxon>
        <taxon>Helicina</taxon>
        <taxon>Helicoidea</taxon>
        <taxon>Geomitridae</taxon>
        <taxon>Candidula</taxon>
    </lineage>
</organism>
<evidence type="ECO:0000259" key="5">
    <source>
        <dbReference type="Pfam" id="PF05118"/>
    </source>
</evidence>
<dbReference type="Gene3D" id="2.60.120.330">
    <property type="entry name" value="B-lactam Antibiotic, Isopenicillin N Synthase, Chain"/>
    <property type="match status" value="1"/>
</dbReference>
<sequence>MIDFLSGLFLALLSLVAVVKAITLYKSKVTQHRCDGVTETSLSADSQLQSSTSLSHCRSPGCYRCSNNQGTLQTALTRLSYYAHGDNSAKDGTAFVSLLSVSFSPHNWFLHYYPLFIDSLKVPGDDCKLYVGDQTCCWQEGKVLCFNDAFPHSVEHTGAAPGSSLRAVFMLDLWHPDITKTQKDILNYTFSA</sequence>
<dbReference type="GO" id="GO:0016020">
    <property type="term" value="C:membrane"/>
    <property type="evidence" value="ECO:0007669"/>
    <property type="project" value="TreeGrafter"/>
</dbReference>
<protein>
    <recommendedName>
        <fullName evidence="5">Aspartyl/asparaginy/proline hydroxylase domain-containing protein</fullName>
    </recommendedName>
</protein>
<dbReference type="InterPro" id="IPR007803">
    <property type="entry name" value="Asp/Arg/Pro-Hydrxlase"/>
</dbReference>
<evidence type="ECO:0000313" key="6">
    <source>
        <dbReference type="EMBL" id="CAG5124692.1"/>
    </source>
</evidence>
<evidence type="ECO:0000256" key="1">
    <source>
        <dbReference type="ARBA" id="ARBA00007730"/>
    </source>
</evidence>
<evidence type="ECO:0000256" key="2">
    <source>
        <dbReference type="ARBA" id="ARBA00022964"/>
    </source>
</evidence>
<dbReference type="Pfam" id="PF05118">
    <property type="entry name" value="Asp_Arg_Hydrox"/>
    <property type="match status" value="1"/>
</dbReference>
<dbReference type="GO" id="GO:0051213">
    <property type="term" value="F:dioxygenase activity"/>
    <property type="evidence" value="ECO:0007669"/>
    <property type="project" value="UniProtKB-KW"/>
</dbReference>
<proteinExistence type="inferred from homology"/>
<evidence type="ECO:0000256" key="3">
    <source>
        <dbReference type="ARBA" id="ARBA00023002"/>
    </source>
</evidence>
<keyword evidence="4" id="KW-0732">Signal</keyword>
<evidence type="ECO:0000313" key="7">
    <source>
        <dbReference type="Proteomes" id="UP000678393"/>
    </source>
</evidence>
<accession>A0A8S3ZCH5</accession>
<keyword evidence="2" id="KW-0223">Dioxygenase</keyword>
<feature type="signal peptide" evidence="4">
    <location>
        <begin position="1"/>
        <end position="21"/>
    </location>
</feature>
<dbReference type="EMBL" id="CAJHNH020001846">
    <property type="protein sequence ID" value="CAG5124692.1"/>
    <property type="molecule type" value="Genomic_DNA"/>
</dbReference>
<name>A0A8S3ZCH5_9EUPU</name>
<gene>
    <name evidence="6" type="ORF">CUNI_LOCUS10250</name>
</gene>
<reference evidence="6" key="1">
    <citation type="submission" date="2021-04" db="EMBL/GenBank/DDBJ databases">
        <authorList>
            <consortium name="Molecular Ecology Group"/>
        </authorList>
    </citation>
    <scope>NUCLEOTIDE SEQUENCE</scope>
</reference>
<comment type="caution">
    <text evidence="6">The sequence shown here is derived from an EMBL/GenBank/DDBJ whole genome shotgun (WGS) entry which is preliminary data.</text>
</comment>
<dbReference type="AlphaFoldDB" id="A0A8S3ZCH5"/>
<dbReference type="SUPFAM" id="SSF51197">
    <property type="entry name" value="Clavaminate synthase-like"/>
    <property type="match status" value="1"/>
</dbReference>
<dbReference type="PANTHER" id="PTHR46332">
    <property type="entry name" value="ASPARTATE BETA-HYDROXYLASE DOMAIN-CONTAINING PROTEIN 2"/>
    <property type="match status" value="1"/>
</dbReference>
<dbReference type="InterPro" id="IPR051821">
    <property type="entry name" value="Asp/Asn_beta-hydroxylase"/>
</dbReference>
<keyword evidence="7" id="KW-1185">Reference proteome</keyword>
<feature type="domain" description="Aspartyl/asparaginy/proline hydroxylase" evidence="5">
    <location>
        <begin position="120"/>
        <end position="176"/>
    </location>
</feature>
<dbReference type="OrthoDB" id="438431at2759"/>